<dbReference type="InterPro" id="IPR043128">
    <property type="entry name" value="Rev_trsase/Diguanyl_cyclase"/>
</dbReference>
<dbReference type="Proteomes" id="UP000516384">
    <property type="component" value="Chromosome"/>
</dbReference>
<dbReference type="InterPro" id="IPR043502">
    <property type="entry name" value="DNA/RNA_pol_sf"/>
</dbReference>
<dbReference type="EMBL" id="CP061172">
    <property type="protein sequence ID" value="QNR65324.1"/>
    <property type="molecule type" value="Genomic_DNA"/>
</dbReference>
<dbReference type="AlphaFoldDB" id="A0A7H0Y2L6"/>
<dbReference type="RefSeq" id="WP_190297228.1">
    <property type="nucleotide sequence ID" value="NZ_CP061172.1"/>
</dbReference>
<dbReference type="GO" id="GO:0003887">
    <property type="term" value="F:DNA-directed DNA polymerase activity"/>
    <property type="evidence" value="ECO:0007669"/>
    <property type="project" value="InterPro"/>
</dbReference>
<dbReference type="InterPro" id="IPR036775">
    <property type="entry name" value="DNA_pol_Y-fam_lit_finger_sf"/>
</dbReference>
<dbReference type="InterPro" id="IPR001126">
    <property type="entry name" value="UmuC"/>
</dbReference>
<dbReference type="InterPro" id="IPR050116">
    <property type="entry name" value="DNA_polymerase-Y"/>
</dbReference>
<gene>
    <name evidence="3" type="ORF">IAQ67_15615</name>
</gene>
<dbReference type="Gene3D" id="3.30.70.270">
    <property type="match status" value="1"/>
</dbReference>
<dbReference type="InterPro" id="IPR017961">
    <property type="entry name" value="DNA_pol_Y-fam_little_finger"/>
</dbReference>
<dbReference type="Pfam" id="PF21999">
    <property type="entry name" value="IMS_HHH_1"/>
    <property type="match status" value="1"/>
</dbReference>
<dbReference type="PANTHER" id="PTHR11076:SF35">
    <property type="entry name" value="DNA REPAIR PROTEIN HOMOLOG YOBH"/>
    <property type="match status" value="1"/>
</dbReference>
<accession>A0A7H0Y2L6</accession>
<dbReference type="GO" id="GO:0042276">
    <property type="term" value="P:error-prone translesion synthesis"/>
    <property type="evidence" value="ECO:0007669"/>
    <property type="project" value="TreeGrafter"/>
</dbReference>
<dbReference type="Gene3D" id="3.30.1490.100">
    <property type="entry name" value="DNA polymerase, Y-family, little finger domain"/>
    <property type="match status" value="1"/>
</dbReference>
<dbReference type="SUPFAM" id="SSF56672">
    <property type="entry name" value="DNA/RNA polymerases"/>
    <property type="match status" value="1"/>
</dbReference>
<dbReference type="Pfam" id="PF00817">
    <property type="entry name" value="IMS"/>
    <property type="match status" value="1"/>
</dbReference>
<comment type="similarity">
    <text evidence="1">Belongs to the DNA polymerase type-Y family.</text>
</comment>
<evidence type="ECO:0000313" key="4">
    <source>
        <dbReference type="Proteomes" id="UP000516384"/>
    </source>
</evidence>
<dbReference type="InterPro" id="IPR053848">
    <property type="entry name" value="IMS_HHH_1"/>
</dbReference>
<name>A0A7H0Y2L6_9BACL</name>
<organism evidence="3 4">
    <name type="scientific">Paenibacillus peoriae</name>
    <dbReference type="NCBI Taxonomy" id="59893"/>
    <lineage>
        <taxon>Bacteria</taxon>
        <taxon>Bacillati</taxon>
        <taxon>Bacillota</taxon>
        <taxon>Bacilli</taxon>
        <taxon>Bacillales</taxon>
        <taxon>Paenibacillaceae</taxon>
        <taxon>Paenibacillus</taxon>
    </lineage>
</organism>
<protein>
    <submittedName>
        <fullName evidence="3">Nucleotidyltransferase</fullName>
    </submittedName>
</protein>
<dbReference type="GO" id="GO:0009432">
    <property type="term" value="P:SOS response"/>
    <property type="evidence" value="ECO:0007669"/>
    <property type="project" value="TreeGrafter"/>
</dbReference>
<proteinExistence type="inferred from homology"/>
<dbReference type="GO" id="GO:0006281">
    <property type="term" value="P:DNA repair"/>
    <property type="evidence" value="ECO:0007669"/>
    <property type="project" value="InterPro"/>
</dbReference>
<dbReference type="SUPFAM" id="SSF100879">
    <property type="entry name" value="Lesion bypass DNA polymerase (Y-family), little finger domain"/>
    <property type="match status" value="1"/>
</dbReference>
<keyword evidence="3" id="KW-0808">Transferase</keyword>
<dbReference type="Pfam" id="PF11799">
    <property type="entry name" value="IMS_C"/>
    <property type="match status" value="1"/>
</dbReference>
<evidence type="ECO:0000256" key="1">
    <source>
        <dbReference type="ARBA" id="ARBA00010945"/>
    </source>
</evidence>
<dbReference type="GO" id="GO:0003684">
    <property type="term" value="F:damaged DNA binding"/>
    <property type="evidence" value="ECO:0007669"/>
    <property type="project" value="InterPro"/>
</dbReference>
<reference evidence="3 4" key="1">
    <citation type="submission" date="2020-09" db="EMBL/GenBank/DDBJ databases">
        <title>Characterization of Paenibacillus peoriae strain ZF390 with broad-spectrum antimicrobial activity as a potential biocontrol agent.</title>
        <authorList>
            <person name="Li L."/>
            <person name="Zhao Y."/>
            <person name="Li B."/>
            <person name="Xie X."/>
        </authorList>
    </citation>
    <scope>NUCLEOTIDE SEQUENCE [LARGE SCALE GENOMIC DNA]</scope>
    <source>
        <strain evidence="3 4">ZF390</strain>
    </source>
</reference>
<dbReference type="Gene3D" id="3.40.1170.60">
    <property type="match status" value="1"/>
</dbReference>
<sequence length="424" mass="47799">MEFDLTKLPRWKILTIDFKSYYASVECVLRNLDPLNAYLVVVGDLERKGSICLAASPRMKKEYGIKTGSRLYEIPKDPKIHIVEARMNTYLDFAMQVPKILNRFVPMECITIYSIDEAICTLDHELFGDTWTTALSIQNTIMLETGLPTAIGIGENYFQSKSCLDCLAKKNVENGFIDEVNYENFARKMWHFPVRESWGIGQRMEKNLMKMGILTIGDLAKADLSKMRQKFGVIGEQMVMHARGIDFTNPYHKPSISEHSLAQKGFGSGITLMRNYYGEDVITAILDQVEIVTRRAREVGMAGRTISLSIGYSDDMGGGGFSKARTIETPTNLTHKIFNICKELFYENIKKRPVRNIHVGLTKLSRDDIAQLDLFEDDTKDRLLASAMDDIRRKYGTASLTWARSISSGGTAIDRAAKVGGHKA</sequence>
<dbReference type="PROSITE" id="PS50173">
    <property type="entry name" value="UMUC"/>
    <property type="match status" value="1"/>
</dbReference>
<dbReference type="Gene3D" id="1.10.150.20">
    <property type="entry name" value="5' to 3' exonuclease, C-terminal subdomain"/>
    <property type="match status" value="1"/>
</dbReference>
<dbReference type="PANTHER" id="PTHR11076">
    <property type="entry name" value="DNA REPAIR POLYMERASE UMUC / TRANSFERASE FAMILY MEMBER"/>
    <property type="match status" value="1"/>
</dbReference>
<evidence type="ECO:0000313" key="3">
    <source>
        <dbReference type="EMBL" id="QNR65324.1"/>
    </source>
</evidence>
<evidence type="ECO:0000259" key="2">
    <source>
        <dbReference type="PROSITE" id="PS50173"/>
    </source>
</evidence>
<dbReference type="GO" id="GO:0005829">
    <property type="term" value="C:cytosol"/>
    <property type="evidence" value="ECO:0007669"/>
    <property type="project" value="TreeGrafter"/>
</dbReference>
<feature type="domain" description="UmuC" evidence="2">
    <location>
        <begin position="13"/>
        <end position="201"/>
    </location>
</feature>